<evidence type="ECO:0000313" key="6">
    <source>
        <dbReference type="EMBL" id="MEX5286214.1"/>
    </source>
</evidence>
<keyword evidence="2" id="KW-0805">Transcription regulation</keyword>
<evidence type="ECO:0000256" key="4">
    <source>
        <dbReference type="ARBA" id="ARBA00023163"/>
    </source>
</evidence>
<name>A0ABV3X7N5_9FIRM</name>
<sequence length="282" mass="32502">MPRRMTFHTGEFAKITGVNKRTLHYYDSEGIFRPAGVAANGYRTYSFWQIYPFHLIRTMRGMGLELGEIKDYMKERSPENLQELLQSQETWLDGEIKELLRKRALVRRQSERLSAAKSITVGKVYEEQWEKATLLLSEATRTWEEQGHHAAVEKAIAAHLRYVLSHDVYAGFGFGAMVERADYMTPGQEGLICRYFTPTALPLRRLPKEFRHERLAGRYLVTYFAGDYMKTAPAYALLRAYLAEHALTPVGCSYEESLIDEIAASDEKDYLTRIAIRLEEPS</sequence>
<gene>
    <name evidence="6" type="ORF">QCO44_11395</name>
</gene>
<dbReference type="RefSeq" id="WP_368847931.1">
    <property type="nucleotide sequence ID" value="NZ_CP194411.1"/>
</dbReference>
<dbReference type="SUPFAM" id="SSF55136">
    <property type="entry name" value="Probable bacterial effector-binding domain"/>
    <property type="match status" value="1"/>
</dbReference>
<dbReference type="EMBL" id="JARVLH010000008">
    <property type="protein sequence ID" value="MEX5286214.1"/>
    <property type="molecule type" value="Genomic_DNA"/>
</dbReference>
<evidence type="ECO:0000256" key="3">
    <source>
        <dbReference type="ARBA" id="ARBA00023125"/>
    </source>
</evidence>
<dbReference type="Gene3D" id="3.20.80.10">
    <property type="entry name" value="Regulatory factor, effector binding domain"/>
    <property type="match status" value="1"/>
</dbReference>
<keyword evidence="1" id="KW-0678">Repressor</keyword>
<comment type="caution">
    <text evidence="6">The sequence shown here is derived from an EMBL/GenBank/DDBJ whole genome shotgun (WGS) entry which is preliminary data.</text>
</comment>
<proteinExistence type="predicted"/>
<dbReference type="InterPro" id="IPR009061">
    <property type="entry name" value="DNA-bd_dom_put_sf"/>
</dbReference>
<dbReference type="InterPro" id="IPR000551">
    <property type="entry name" value="MerR-type_HTH_dom"/>
</dbReference>
<feature type="domain" description="HTH merR-type" evidence="5">
    <location>
        <begin position="6"/>
        <end position="75"/>
    </location>
</feature>
<keyword evidence="7" id="KW-1185">Reference proteome</keyword>
<dbReference type="SUPFAM" id="SSF46955">
    <property type="entry name" value="Putative DNA-binding domain"/>
    <property type="match status" value="1"/>
</dbReference>
<protein>
    <submittedName>
        <fullName evidence="6">MerR family transcriptional regulator</fullName>
    </submittedName>
</protein>
<evidence type="ECO:0000256" key="2">
    <source>
        <dbReference type="ARBA" id="ARBA00023015"/>
    </source>
</evidence>
<dbReference type="InterPro" id="IPR047057">
    <property type="entry name" value="MerR_fam"/>
</dbReference>
<evidence type="ECO:0000313" key="7">
    <source>
        <dbReference type="Proteomes" id="UP001559623"/>
    </source>
</evidence>
<accession>A0ABV3X7N5</accession>
<dbReference type="Proteomes" id="UP001559623">
    <property type="component" value="Unassembled WGS sequence"/>
</dbReference>
<reference evidence="6 7" key="1">
    <citation type="submission" date="2023-04" db="EMBL/GenBank/DDBJ databases">
        <title>Genome Sequence of Selenomonas sputigena ATCC 33150.</title>
        <authorList>
            <person name="Miller D.P."/>
            <person name="Anvari S."/>
            <person name="Polson S.W."/>
            <person name="Macdonald M."/>
            <person name="Mcdowell J.V."/>
        </authorList>
    </citation>
    <scope>NUCLEOTIDE SEQUENCE [LARGE SCALE GENOMIC DNA]</scope>
    <source>
        <strain evidence="6 7">ATCC 33150</strain>
    </source>
</reference>
<dbReference type="PANTHER" id="PTHR30204:SF69">
    <property type="entry name" value="MERR-FAMILY TRANSCRIPTIONAL REGULATOR"/>
    <property type="match status" value="1"/>
</dbReference>
<evidence type="ECO:0000259" key="5">
    <source>
        <dbReference type="PROSITE" id="PS50937"/>
    </source>
</evidence>
<dbReference type="Gene3D" id="1.10.1660.10">
    <property type="match status" value="1"/>
</dbReference>
<dbReference type="PANTHER" id="PTHR30204">
    <property type="entry name" value="REDOX-CYCLING DRUG-SENSING TRANSCRIPTIONAL ACTIVATOR SOXR"/>
    <property type="match status" value="1"/>
</dbReference>
<keyword evidence="3" id="KW-0238">DNA-binding</keyword>
<dbReference type="SMART" id="SM00422">
    <property type="entry name" value="HTH_MERR"/>
    <property type="match status" value="1"/>
</dbReference>
<evidence type="ECO:0000256" key="1">
    <source>
        <dbReference type="ARBA" id="ARBA00022491"/>
    </source>
</evidence>
<keyword evidence="4" id="KW-0804">Transcription</keyword>
<dbReference type="Pfam" id="PF13411">
    <property type="entry name" value="MerR_1"/>
    <property type="match status" value="1"/>
</dbReference>
<dbReference type="PROSITE" id="PS50937">
    <property type="entry name" value="HTH_MERR_2"/>
    <property type="match status" value="1"/>
</dbReference>
<dbReference type="PROSITE" id="PS00552">
    <property type="entry name" value="HTH_MERR_1"/>
    <property type="match status" value="1"/>
</dbReference>
<dbReference type="InterPro" id="IPR011256">
    <property type="entry name" value="Reg_factor_effector_dom_sf"/>
</dbReference>
<organism evidence="6 7">
    <name type="scientific">Selenomonas sputigena</name>
    <dbReference type="NCBI Taxonomy" id="69823"/>
    <lineage>
        <taxon>Bacteria</taxon>
        <taxon>Bacillati</taxon>
        <taxon>Bacillota</taxon>
        <taxon>Negativicutes</taxon>
        <taxon>Selenomonadales</taxon>
        <taxon>Selenomonadaceae</taxon>
        <taxon>Selenomonas</taxon>
    </lineage>
</organism>